<evidence type="ECO:0000256" key="12">
    <source>
        <dbReference type="PIRNR" id="PIRNR006446"/>
    </source>
</evidence>
<dbReference type="GO" id="GO:0009055">
    <property type="term" value="F:electron transfer activity"/>
    <property type="evidence" value="ECO:0007669"/>
    <property type="project" value="UniProtKB-UniRule"/>
</dbReference>
<dbReference type="EMBL" id="CP061038">
    <property type="protein sequence ID" value="QNQ07700.1"/>
    <property type="molecule type" value="Genomic_DNA"/>
</dbReference>
<dbReference type="GO" id="GO:0020037">
    <property type="term" value="F:heme binding"/>
    <property type="evidence" value="ECO:0007669"/>
    <property type="project" value="TreeGrafter"/>
</dbReference>
<keyword evidence="4 12" id="KW-1003">Cell membrane</keyword>
<dbReference type="RefSeq" id="WP_187760048.1">
    <property type="nucleotide sequence ID" value="NZ_CP061038.1"/>
</dbReference>
<feature type="transmembrane region" description="Helical" evidence="12">
    <location>
        <begin position="246"/>
        <end position="264"/>
    </location>
</feature>
<feature type="transmembrane region" description="Helical" evidence="12">
    <location>
        <begin position="383"/>
        <end position="404"/>
    </location>
</feature>
<protein>
    <submittedName>
        <fullName evidence="13">Cytochrome ubiquinol oxidase subunit I</fullName>
    </submittedName>
</protein>
<dbReference type="PANTHER" id="PTHR30365">
    <property type="entry name" value="CYTOCHROME D UBIQUINOL OXIDASE"/>
    <property type="match status" value="1"/>
</dbReference>
<dbReference type="GO" id="GO:0016682">
    <property type="term" value="F:oxidoreductase activity, acting on diphenols and related substances as donors, oxygen as acceptor"/>
    <property type="evidence" value="ECO:0007669"/>
    <property type="project" value="TreeGrafter"/>
</dbReference>
<dbReference type="PANTHER" id="PTHR30365:SF14">
    <property type="entry name" value="CYTOCHROME BD MENAQUINOL OXIDASE SUBUNIT I-RELATED"/>
    <property type="match status" value="1"/>
</dbReference>
<evidence type="ECO:0000313" key="13">
    <source>
        <dbReference type="EMBL" id="QNQ07700.1"/>
    </source>
</evidence>
<evidence type="ECO:0000256" key="5">
    <source>
        <dbReference type="ARBA" id="ARBA00022617"/>
    </source>
</evidence>
<sequence length="493" mass="53293">MFDAFDPIVLARIQFAFTVSFHFIFPAFSIGLASYLAVLEGLWLRTGKQVYLDLFRFWIKIFAVAFAMGVVSGIVMSYQFGTNWAVFSDKTGPILGPLMAYEVLTAFFLEAGFLGVMLFGMKKVGKGLHFAATCCVATGTFISAFWILSANSWMHTPTGFEINAAGQFVPGPSWAAIIFNPSFPYRLVHTVIGAYLTTALVVGATGAWHLLKARRGEVARSSGPIEPSVVAANPHPTASGEAARTMFSMAMWMAAVVAPVQIFAGDMQGLNTLEHQPAKVMAMEGHYDSHPDGAPLILFGLPNAREKRVDYAVEIPKASSLILKHDLNAPLAGLDTIPDDREPPVAIVFWSFRVMVGLGMAMLGLGLWSLVARARGRLYDWPWLHRAALVMGPAGFVAVIAGWITTEVGRQPFTVYNLLRTTHSASPLAAPAVGASLVAFVAVYFAVFGIGTWYIVKLIQKGAEAGEPEIQDAPIRTAGIAPSPVQHPTEVQQ</sequence>
<keyword evidence="9 12" id="KW-1133">Transmembrane helix</keyword>
<comment type="subcellular location">
    <subcellularLocation>
        <location evidence="12">Cell inner membrane</location>
    </subcellularLocation>
    <subcellularLocation>
        <location evidence="1">Cell membrane</location>
        <topology evidence="1">Multi-pass membrane protein</topology>
    </subcellularLocation>
</comment>
<dbReference type="Proteomes" id="UP000516148">
    <property type="component" value="Chromosome"/>
</dbReference>
<reference evidence="13 14" key="1">
    <citation type="submission" date="2020-09" db="EMBL/GenBank/DDBJ databases">
        <title>Sphingomonas sp., a new species isolated from pork steak.</title>
        <authorList>
            <person name="Heidler von Heilborn D."/>
        </authorList>
    </citation>
    <scope>NUCLEOTIDE SEQUENCE [LARGE SCALE GENOMIC DNA]</scope>
    <source>
        <strain evidence="14">S8-3T</strain>
    </source>
</reference>
<keyword evidence="7 12" id="KW-0479">Metal-binding</keyword>
<keyword evidence="10 12" id="KW-0408">Iron</keyword>
<keyword evidence="11 12" id="KW-0472">Membrane</keyword>
<feature type="transmembrane region" description="Helical" evidence="12">
    <location>
        <begin position="20"/>
        <end position="45"/>
    </location>
</feature>
<dbReference type="GO" id="GO:0070069">
    <property type="term" value="C:cytochrome complex"/>
    <property type="evidence" value="ECO:0007669"/>
    <property type="project" value="UniProtKB-UniRule"/>
</dbReference>
<feature type="transmembrane region" description="Helical" evidence="12">
    <location>
        <begin position="57"/>
        <end position="78"/>
    </location>
</feature>
<dbReference type="InterPro" id="IPR002585">
    <property type="entry name" value="Cyt-d_ubiquinol_oxidase_su_1"/>
</dbReference>
<name>A0A7H0LDE7_9SPHN</name>
<feature type="transmembrane region" description="Helical" evidence="12">
    <location>
        <begin position="127"/>
        <end position="148"/>
    </location>
</feature>
<evidence type="ECO:0000256" key="4">
    <source>
        <dbReference type="ARBA" id="ARBA00022475"/>
    </source>
</evidence>
<dbReference type="GO" id="GO:0019646">
    <property type="term" value="P:aerobic electron transport chain"/>
    <property type="evidence" value="ECO:0007669"/>
    <property type="project" value="InterPro"/>
</dbReference>
<dbReference type="GO" id="GO:0005886">
    <property type="term" value="C:plasma membrane"/>
    <property type="evidence" value="ECO:0007669"/>
    <property type="project" value="UniProtKB-SubCell"/>
</dbReference>
<keyword evidence="3 12" id="KW-0813">Transport</keyword>
<evidence type="ECO:0000313" key="14">
    <source>
        <dbReference type="Proteomes" id="UP000516148"/>
    </source>
</evidence>
<dbReference type="AlphaFoldDB" id="A0A7H0LDE7"/>
<dbReference type="Pfam" id="PF01654">
    <property type="entry name" value="Cyt_bd_oxida_I"/>
    <property type="match status" value="1"/>
</dbReference>
<feature type="transmembrane region" description="Helical" evidence="12">
    <location>
        <begin position="192"/>
        <end position="211"/>
    </location>
</feature>
<evidence type="ECO:0000256" key="6">
    <source>
        <dbReference type="ARBA" id="ARBA00022692"/>
    </source>
</evidence>
<keyword evidence="14" id="KW-1185">Reference proteome</keyword>
<gene>
    <name evidence="13" type="ORF">H3Z74_12810</name>
</gene>
<keyword evidence="6 12" id="KW-0812">Transmembrane</keyword>
<proteinExistence type="inferred from homology"/>
<feature type="transmembrane region" description="Helical" evidence="12">
    <location>
        <begin position="347"/>
        <end position="371"/>
    </location>
</feature>
<evidence type="ECO:0000256" key="9">
    <source>
        <dbReference type="ARBA" id="ARBA00022989"/>
    </source>
</evidence>
<accession>A0A7H0LDE7</accession>
<organism evidence="13 14">
    <name type="scientific">Sphingomonas alpina</name>
    <dbReference type="NCBI Taxonomy" id="653931"/>
    <lineage>
        <taxon>Bacteria</taxon>
        <taxon>Pseudomonadati</taxon>
        <taxon>Pseudomonadota</taxon>
        <taxon>Alphaproteobacteria</taxon>
        <taxon>Sphingomonadales</taxon>
        <taxon>Sphingomonadaceae</taxon>
        <taxon>Sphingomonas</taxon>
    </lineage>
</organism>
<evidence type="ECO:0000256" key="1">
    <source>
        <dbReference type="ARBA" id="ARBA00004651"/>
    </source>
</evidence>
<evidence type="ECO:0000256" key="2">
    <source>
        <dbReference type="ARBA" id="ARBA00009819"/>
    </source>
</evidence>
<evidence type="ECO:0000256" key="8">
    <source>
        <dbReference type="ARBA" id="ARBA00022982"/>
    </source>
</evidence>
<dbReference type="PIRSF" id="PIRSF006446">
    <property type="entry name" value="Cyt_quinol_oxidase_1"/>
    <property type="match status" value="1"/>
</dbReference>
<evidence type="ECO:0000256" key="7">
    <source>
        <dbReference type="ARBA" id="ARBA00022723"/>
    </source>
</evidence>
<dbReference type="GO" id="GO:0046872">
    <property type="term" value="F:metal ion binding"/>
    <property type="evidence" value="ECO:0007669"/>
    <property type="project" value="UniProtKB-UniRule"/>
</dbReference>
<evidence type="ECO:0000256" key="3">
    <source>
        <dbReference type="ARBA" id="ARBA00022448"/>
    </source>
</evidence>
<keyword evidence="8 12" id="KW-0249">Electron transport</keyword>
<feature type="transmembrane region" description="Helical" evidence="12">
    <location>
        <begin position="98"/>
        <end position="120"/>
    </location>
</feature>
<dbReference type="KEGG" id="spap:H3Z74_12810"/>
<feature type="transmembrane region" description="Helical" evidence="12">
    <location>
        <begin position="428"/>
        <end position="456"/>
    </location>
</feature>
<evidence type="ECO:0000256" key="11">
    <source>
        <dbReference type="ARBA" id="ARBA00023136"/>
    </source>
</evidence>
<evidence type="ECO:0000256" key="10">
    <source>
        <dbReference type="ARBA" id="ARBA00023004"/>
    </source>
</evidence>
<keyword evidence="5 12" id="KW-0349">Heme</keyword>
<comment type="similarity">
    <text evidence="2 12">Belongs to the cytochrome ubiquinol oxidase subunit 1 family.</text>
</comment>